<dbReference type="AlphaFoldDB" id="A0A2J8B296"/>
<reference evidence="2" key="1">
    <citation type="submission" date="2017-04" db="EMBL/GenBank/DDBJ databases">
        <authorList>
            <person name="Bumgarner R.E."/>
            <person name="Fredricks D.N."/>
            <person name="Srinivasan S."/>
        </authorList>
    </citation>
    <scope>NUCLEOTIDE SEQUENCE [LARGE SCALE GENOMIC DNA]</scope>
    <source>
        <strain evidence="2">KA00405</strain>
    </source>
</reference>
<evidence type="ECO:0000313" key="2">
    <source>
        <dbReference type="Proteomes" id="UP000236394"/>
    </source>
</evidence>
<dbReference type="EMBL" id="NBZD01000002">
    <property type="protein sequence ID" value="PNH18890.1"/>
    <property type="molecule type" value="Genomic_DNA"/>
</dbReference>
<gene>
    <name evidence="1" type="ORF">B7R76_04890</name>
</gene>
<evidence type="ECO:0000313" key="1">
    <source>
        <dbReference type="EMBL" id="PNH18890.1"/>
    </source>
</evidence>
<proteinExistence type="predicted"/>
<protein>
    <submittedName>
        <fullName evidence="1">Uncharacterized protein</fullName>
    </submittedName>
</protein>
<dbReference type="RefSeq" id="WP_034575033.1">
    <property type="nucleotide sequence ID" value="NZ_NBZD01000002.1"/>
</dbReference>
<comment type="caution">
    <text evidence="1">The sequence shown here is derived from an EMBL/GenBank/DDBJ whole genome shotgun (WGS) entry which is preliminary data.</text>
</comment>
<name>A0A2J8B296_9FIRM</name>
<dbReference type="Proteomes" id="UP000236394">
    <property type="component" value="Unassembled WGS sequence"/>
</dbReference>
<organism evidence="1 2">
    <name type="scientific">Mageeibacillus indolicus</name>
    <dbReference type="NCBI Taxonomy" id="884684"/>
    <lineage>
        <taxon>Bacteria</taxon>
        <taxon>Bacillati</taxon>
        <taxon>Bacillota</taxon>
        <taxon>Clostridia</taxon>
        <taxon>Eubacteriales</taxon>
        <taxon>Oscillospiraceae</taxon>
        <taxon>Mageeibacillus</taxon>
    </lineage>
</organism>
<accession>A0A2J8B296</accession>
<sequence>MYNLGIELEELIDLLSNGHEAVFYFDGKEYIIQPECTDTSDDLVMYQSEPDVVYLCRIPIPKENSKETSEGIRYGVGKKPVEDILSQKCICGKSFMELIKEIHVEEIF</sequence>